<evidence type="ECO:0000313" key="2">
    <source>
        <dbReference type="Proteomes" id="UP001180551"/>
    </source>
</evidence>
<organism evidence="1 2">
    <name type="scientific">Streptomyces mooreae</name>
    <dbReference type="NCBI Taxonomy" id="3075523"/>
    <lineage>
        <taxon>Bacteria</taxon>
        <taxon>Bacillati</taxon>
        <taxon>Actinomycetota</taxon>
        <taxon>Actinomycetes</taxon>
        <taxon>Kitasatosporales</taxon>
        <taxon>Streptomycetaceae</taxon>
        <taxon>Streptomyces</taxon>
    </lineage>
</organism>
<dbReference type="EMBL" id="JAVRFE010000001">
    <property type="protein sequence ID" value="MDT0454457.1"/>
    <property type="molecule type" value="Genomic_DNA"/>
</dbReference>
<comment type="caution">
    <text evidence="1">The sequence shown here is derived from an EMBL/GenBank/DDBJ whole genome shotgun (WGS) entry which is preliminary data.</text>
</comment>
<sequence>MDHSKIGSIVLDLSAPLDDAQHTLLKVMAEQYLKTGQWPFWRYVEQMMDHLGYDEAEQVLKSLPVFGANSPVGASYGLAWYDRVHLADDSRPALTVAAGLHSPELRHVFGENFISVLQYFVKHQRAVRPSPDKVEASYITSDDFNRDFPAVTKDFVAALPGIFEHEPVLRRGAQPWGTDPGGWRFELHKWLKDYRGVDDLNGYVQRVAERTVAANTVIIPESQAPVLAQVLGSSGGKIRIGERLTAGMPTVMGAVIPRPVAPPEDPPQYVNEDLIKELEAKQGQARLSPDKLLQLVRELNACFRDGHAYACHALVRAIIDHVPPILGRKSFQAAASNYAWPTDADRKYAKKLLEFKNQADDVMHRQIRTSRGVITMHDVPFPGYINALLRVCVDQL</sequence>
<gene>
    <name evidence="1" type="ORF">RM550_01740</name>
</gene>
<proteinExistence type="predicted"/>
<keyword evidence="2" id="KW-1185">Reference proteome</keyword>
<name>A0ABU2SZN2_9ACTN</name>
<accession>A0ABU2SZN2</accession>
<protein>
    <submittedName>
        <fullName evidence="1">Uncharacterized protein</fullName>
    </submittedName>
</protein>
<dbReference type="Proteomes" id="UP001180551">
    <property type="component" value="Unassembled WGS sequence"/>
</dbReference>
<evidence type="ECO:0000313" key="1">
    <source>
        <dbReference type="EMBL" id="MDT0454457.1"/>
    </source>
</evidence>
<reference evidence="1" key="1">
    <citation type="submission" date="2024-05" db="EMBL/GenBank/DDBJ databases">
        <title>30 novel species of actinomycetes from the DSMZ collection.</title>
        <authorList>
            <person name="Nouioui I."/>
        </authorList>
    </citation>
    <scope>NUCLEOTIDE SEQUENCE</scope>
    <source>
        <strain evidence="1">DSM 41527</strain>
    </source>
</reference>
<dbReference type="RefSeq" id="WP_311621875.1">
    <property type="nucleotide sequence ID" value="NZ_JAVRFE010000001.1"/>
</dbReference>